<keyword evidence="1" id="KW-1133">Transmembrane helix</keyword>
<name>D7UC92_VITVI</name>
<dbReference type="EMBL" id="FN596755">
    <property type="protein sequence ID" value="CBI40357.3"/>
    <property type="molecule type" value="Genomic_DNA"/>
</dbReference>
<reference evidence="3" key="1">
    <citation type="journal article" date="2007" name="Nature">
        <title>The grapevine genome sequence suggests ancestral hexaploidization in major angiosperm phyla.</title>
        <authorList>
            <consortium name="The French-Italian Public Consortium for Grapevine Genome Characterization."/>
            <person name="Jaillon O."/>
            <person name="Aury J.-M."/>
            <person name="Noel B."/>
            <person name="Policriti A."/>
            <person name="Clepet C."/>
            <person name="Casagrande A."/>
            <person name="Choisne N."/>
            <person name="Aubourg S."/>
            <person name="Vitulo N."/>
            <person name="Jubin C."/>
            <person name="Vezzi A."/>
            <person name="Legeai F."/>
            <person name="Hugueney P."/>
            <person name="Dasilva C."/>
            <person name="Horner D."/>
            <person name="Mica E."/>
            <person name="Jublot D."/>
            <person name="Poulain J."/>
            <person name="Bruyere C."/>
            <person name="Billault A."/>
            <person name="Segurens B."/>
            <person name="Gouyvenoux M."/>
            <person name="Ugarte E."/>
            <person name="Cattonaro F."/>
            <person name="Anthouard V."/>
            <person name="Vico V."/>
            <person name="Del Fabbro C."/>
            <person name="Alaux M."/>
            <person name="Di Gaspero G."/>
            <person name="Dumas V."/>
            <person name="Felice N."/>
            <person name="Paillard S."/>
            <person name="Juman I."/>
            <person name="Moroldo M."/>
            <person name="Scalabrin S."/>
            <person name="Canaguier A."/>
            <person name="Le Clainche I."/>
            <person name="Malacrida G."/>
            <person name="Durand E."/>
            <person name="Pesole G."/>
            <person name="Laucou V."/>
            <person name="Chatelet P."/>
            <person name="Merdinoglu D."/>
            <person name="Delledonne M."/>
            <person name="Pezzotti M."/>
            <person name="Lecharny A."/>
            <person name="Scarpelli C."/>
            <person name="Artiguenave F."/>
            <person name="Pe M.E."/>
            <person name="Valle G."/>
            <person name="Morgante M."/>
            <person name="Caboche M."/>
            <person name="Adam-Blondon A.-F."/>
            <person name="Weissenbach J."/>
            <person name="Quetier F."/>
            <person name="Wincker P."/>
        </authorList>
    </citation>
    <scope>NUCLEOTIDE SEQUENCE [LARGE SCALE GENOMIC DNA]</scope>
    <source>
        <strain evidence="3">cv. Pinot noir / PN40024</strain>
    </source>
</reference>
<keyword evidence="1" id="KW-0812">Transmembrane</keyword>
<dbReference type="Proteomes" id="UP000009183">
    <property type="component" value="Chromosome 15"/>
</dbReference>
<dbReference type="PaxDb" id="29760-VIT_15s0046g02780.t01"/>
<proteinExistence type="predicted"/>
<keyword evidence="3" id="KW-1185">Reference proteome</keyword>
<evidence type="ECO:0000313" key="3">
    <source>
        <dbReference type="Proteomes" id="UP000009183"/>
    </source>
</evidence>
<organism evidence="2 3">
    <name type="scientific">Vitis vinifera</name>
    <name type="common">Grape</name>
    <dbReference type="NCBI Taxonomy" id="29760"/>
    <lineage>
        <taxon>Eukaryota</taxon>
        <taxon>Viridiplantae</taxon>
        <taxon>Streptophyta</taxon>
        <taxon>Embryophyta</taxon>
        <taxon>Tracheophyta</taxon>
        <taxon>Spermatophyta</taxon>
        <taxon>Magnoliopsida</taxon>
        <taxon>eudicotyledons</taxon>
        <taxon>Gunneridae</taxon>
        <taxon>Pentapetalae</taxon>
        <taxon>rosids</taxon>
        <taxon>Vitales</taxon>
        <taxon>Vitaceae</taxon>
        <taxon>Viteae</taxon>
        <taxon>Vitis</taxon>
    </lineage>
</organism>
<protein>
    <submittedName>
        <fullName evidence="2">Uncharacterized protein</fullName>
    </submittedName>
</protein>
<dbReference type="AlphaFoldDB" id="D7UC92"/>
<sequence length="82" mass="9609">MHGNNMMIIQLLILRQTFQQSLRVKSALSQWVLGMMINALRMTSLYGVSHCGLSWIYCFRMRMMQQLYIPIFSSHTLIKPIS</sequence>
<keyword evidence="1" id="KW-0472">Membrane</keyword>
<dbReference type="STRING" id="29760.D7UC92"/>
<evidence type="ECO:0000256" key="1">
    <source>
        <dbReference type="SAM" id="Phobius"/>
    </source>
</evidence>
<gene>
    <name evidence="2" type="ordered locus">VIT_15s0046g02780</name>
</gene>
<dbReference type="InParanoid" id="D7UC92"/>
<accession>D7UC92</accession>
<dbReference type="HOGENOM" id="CLU_2563069_0_0_1"/>
<evidence type="ECO:0000313" key="2">
    <source>
        <dbReference type="EMBL" id="CBI40357.3"/>
    </source>
</evidence>
<feature type="transmembrane region" description="Helical" evidence="1">
    <location>
        <begin position="39"/>
        <end position="59"/>
    </location>
</feature>